<reference evidence="7 8" key="1">
    <citation type="submission" date="2019-07" db="EMBL/GenBank/DDBJ databases">
        <title>Full genome sequence of Devosia sp. Gsoil 520.</title>
        <authorList>
            <person name="Im W.-T."/>
        </authorList>
    </citation>
    <scope>NUCLEOTIDE SEQUENCE [LARGE SCALE GENOMIC DNA]</scope>
    <source>
        <strain evidence="7 8">Gsoil 520</strain>
    </source>
</reference>
<evidence type="ECO:0000256" key="3">
    <source>
        <dbReference type="ARBA" id="ARBA00022827"/>
    </source>
</evidence>
<dbReference type="GO" id="GO:0008202">
    <property type="term" value="P:steroid metabolic process"/>
    <property type="evidence" value="ECO:0007669"/>
    <property type="project" value="UniProtKB-ARBA"/>
</dbReference>
<dbReference type="AlphaFoldDB" id="A0A5B8LVC6"/>
<keyword evidence="8" id="KW-1185">Reference proteome</keyword>
<proteinExistence type="predicted"/>
<dbReference type="GO" id="GO:0016491">
    <property type="term" value="F:oxidoreductase activity"/>
    <property type="evidence" value="ECO:0007669"/>
    <property type="project" value="UniProtKB-KW"/>
</dbReference>
<dbReference type="SUPFAM" id="SSF56425">
    <property type="entry name" value="Succinate dehydrogenase/fumarate reductase flavoprotein, catalytic domain"/>
    <property type="match status" value="1"/>
</dbReference>
<dbReference type="Proteomes" id="UP000315364">
    <property type="component" value="Chromosome"/>
</dbReference>
<dbReference type="InterPro" id="IPR006311">
    <property type="entry name" value="TAT_signal"/>
</dbReference>
<evidence type="ECO:0000256" key="4">
    <source>
        <dbReference type="ARBA" id="ARBA00023002"/>
    </source>
</evidence>
<feature type="domain" description="FAD-dependent oxidoreductase 2 FAD-binding" evidence="6">
    <location>
        <begin position="139"/>
        <end position="676"/>
    </location>
</feature>
<dbReference type="Gene3D" id="3.50.50.60">
    <property type="entry name" value="FAD/NAD(P)-binding domain"/>
    <property type="match status" value="2"/>
</dbReference>
<keyword evidence="3" id="KW-0274">FAD</keyword>
<comment type="cofactor">
    <cofactor evidence="1">
        <name>FAD</name>
        <dbReference type="ChEBI" id="CHEBI:57692"/>
    </cofactor>
</comment>
<feature type="region of interest" description="Disordered" evidence="5">
    <location>
        <begin position="1"/>
        <end position="29"/>
    </location>
</feature>
<dbReference type="InterPro" id="IPR003953">
    <property type="entry name" value="FAD-dep_OxRdtase_2_FAD-bd"/>
</dbReference>
<evidence type="ECO:0000313" key="7">
    <source>
        <dbReference type="EMBL" id="QDZ12046.1"/>
    </source>
</evidence>
<dbReference type="PROSITE" id="PS51318">
    <property type="entry name" value="TAT"/>
    <property type="match status" value="1"/>
</dbReference>
<dbReference type="EMBL" id="CP042304">
    <property type="protein sequence ID" value="QDZ12046.1"/>
    <property type="molecule type" value="Genomic_DNA"/>
</dbReference>
<organism evidence="7 8">
    <name type="scientific">Devosia ginsengisoli</name>
    <dbReference type="NCBI Taxonomy" id="400770"/>
    <lineage>
        <taxon>Bacteria</taxon>
        <taxon>Pseudomonadati</taxon>
        <taxon>Pseudomonadota</taxon>
        <taxon>Alphaproteobacteria</taxon>
        <taxon>Hyphomicrobiales</taxon>
        <taxon>Devosiaceae</taxon>
        <taxon>Devosia</taxon>
    </lineage>
</organism>
<name>A0A5B8LVC6_9HYPH</name>
<dbReference type="SUPFAM" id="SSF51905">
    <property type="entry name" value="FAD/NAD(P)-binding domain"/>
    <property type="match status" value="1"/>
</dbReference>
<keyword evidence="4" id="KW-0560">Oxidoreductase</keyword>
<evidence type="ECO:0000313" key="8">
    <source>
        <dbReference type="Proteomes" id="UP000315364"/>
    </source>
</evidence>
<evidence type="ECO:0000259" key="6">
    <source>
        <dbReference type="Pfam" id="PF00890"/>
    </source>
</evidence>
<sequence length="701" mass="75149">MNCLGSRAHNVPAGGEGMSKKPDDDDDNALSRREFFKQGAAAGVGAVGLTAIGATGAQAASANDTEWDYEVDVVILGGGGVGLTAAVRARDLGASVLVVEQNYDLGGKLAHSGGWTSLGGGDAIQERDRLGLDPDGLGLTAPLHPSEDFEDDPERLFTDMTDWSVVNDGAVAEYRYNDRELHRAWADNAPAVRQFLMDNHIRFTRIAGTHYGGGMSRARAPWAMIKLGDVTDIEAGTITSEDAGSTEEERSSPFNHQSMGPAPSATGFGAPGWIYGGFVIARSLEHSARKKGVRFMVNRHLDEVIREQQFSGRVLGVKASYTPRFDPETGERLESYWSDGNIDETKEVINIRARRGVIIGTGGYMGNIPFRTMFDPRMSEPSIQYGDGLMGVRHEDASGIVASMRVGANLAGMLQPYGYSLGTPHLVGTIGTRAVYDAVMPGHPVFKFIRAFGITVGGGGWEHVIAVNQVGQRFYNESSISANADTHAAYPPGSSGTNNPFTPLDWRNSSVEHVRDTYNKGAAADAALAMNEGSRGPDYSSGPVWAIFDQNAVDANGWDLRHPYIAEPPDGFFHKADTLAELARKVTENPYQHMPLKYLEETVAKYNAAAEAGVDEEFEKPVMHKIETGPFYAAIIPLAVNDSYGGLRINGKAQVMDMSGQAIPGLYAGGEASGGGRQHGIGRATVTGYMAATNIVQEPLI</sequence>
<protein>
    <submittedName>
        <fullName evidence="7">FAD-binding protein</fullName>
    </submittedName>
</protein>
<feature type="domain" description="FAD-dependent oxidoreductase 2 FAD-binding" evidence="6">
    <location>
        <begin position="72"/>
        <end position="118"/>
    </location>
</feature>
<evidence type="ECO:0000256" key="1">
    <source>
        <dbReference type="ARBA" id="ARBA00001974"/>
    </source>
</evidence>
<dbReference type="Pfam" id="PF00890">
    <property type="entry name" value="FAD_binding_2"/>
    <property type="match status" value="2"/>
</dbReference>
<dbReference type="Gene3D" id="3.90.700.10">
    <property type="entry name" value="Succinate dehydrogenase/fumarate reductase flavoprotein, catalytic domain"/>
    <property type="match status" value="1"/>
</dbReference>
<dbReference type="PANTHER" id="PTHR43400:SF10">
    <property type="entry name" value="3-OXOSTEROID 1-DEHYDROGENASE"/>
    <property type="match status" value="1"/>
</dbReference>
<dbReference type="KEGG" id="dea:FPZ08_15630"/>
<dbReference type="InterPro" id="IPR036188">
    <property type="entry name" value="FAD/NAD-bd_sf"/>
</dbReference>
<feature type="region of interest" description="Disordered" evidence="5">
    <location>
        <begin position="236"/>
        <end position="262"/>
    </location>
</feature>
<evidence type="ECO:0000256" key="2">
    <source>
        <dbReference type="ARBA" id="ARBA00022630"/>
    </source>
</evidence>
<dbReference type="OrthoDB" id="3178130at2"/>
<feature type="compositionally biased region" description="Basic and acidic residues" evidence="5">
    <location>
        <begin position="18"/>
        <end position="29"/>
    </location>
</feature>
<keyword evidence="2" id="KW-0285">Flavoprotein</keyword>
<accession>A0A5B8LVC6</accession>
<dbReference type="PANTHER" id="PTHR43400">
    <property type="entry name" value="FUMARATE REDUCTASE"/>
    <property type="match status" value="1"/>
</dbReference>
<evidence type="ECO:0000256" key="5">
    <source>
        <dbReference type="SAM" id="MobiDB-lite"/>
    </source>
</evidence>
<dbReference type="InterPro" id="IPR050315">
    <property type="entry name" value="FAD-oxidoreductase_2"/>
</dbReference>
<gene>
    <name evidence="7" type="ORF">FPZ08_15630</name>
</gene>
<dbReference type="InterPro" id="IPR027477">
    <property type="entry name" value="Succ_DH/fumarate_Rdtase_cat_sf"/>
</dbReference>